<protein>
    <submittedName>
        <fullName evidence="11">Testis-expressed protein 2-like</fullName>
    </submittedName>
</protein>
<keyword evidence="7" id="KW-0446">Lipid-binding</keyword>
<evidence type="ECO:0000313" key="11">
    <source>
        <dbReference type="Ensembl" id="ENSORLP00015006287.1"/>
    </source>
</evidence>
<dbReference type="GO" id="GO:0006869">
    <property type="term" value="P:lipid transport"/>
    <property type="evidence" value="ECO:0007669"/>
    <property type="project" value="UniProtKB-KW"/>
</dbReference>
<evidence type="ECO:0000256" key="2">
    <source>
        <dbReference type="ARBA" id="ARBA00022448"/>
    </source>
</evidence>
<dbReference type="PROSITE" id="PS51847">
    <property type="entry name" value="SMP"/>
    <property type="match status" value="1"/>
</dbReference>
<evidence type="ECO:0000256" key="9">
    <source>
        <dbReference type="SAM" id="MobiDB-lite"/>
    </source>
</evidence>
<dbReference type="Ensembl" id="ENSORLT00015004479.1">
    <property type="protein sequence ID" value="ENSORLP00015006287.1"/>
    <property type="gene ID" value="ENSORLG00015007158.1"/>
</dbReference>
<evidence type="ECO:0000256" key="4">
    <source>
        <dbReference type="ARBA" id="ARBA00022824"/>
    </source>
</evidence>
<comment type="subcellular location">
    <subcellularLocation>
        <location evidence="1">Endoplasmic reticulum membrane</location>
    </subcellularLocation>
</comment>
<evidence type="ECO:0000259" key="10">
    <source>
        <dbReference type="PROSITE" id="PS51847"/>
    </source>
</evidence>
<dbReference type="Proteomes" id="UP000265200">
    <property type="component" value="Chromosome 8"/>
</dbReference>
<keyword evidence="3" id="KW-0812">Transmembrane</keyword>
<keyword evidence="5" id="KW-1133">Transmembrane helix</keyword>
<name>A0A3P9HET8_ORYLA</name>
<keyword evidence="4" id="KW-0256">Endoplasmic reticulum</keyword>
<proteinExistence type="predicted"/>
<dbReference type="PANTHER" id="PTHR13466:SF4">
    <property type="entry name" value="SMP-LTD DOMAIN-CONTAINING PROTEIN"/>
    <property type="match status" value="1"/>
</dbReference>
<feature type="compositionally biased region" description="Acidic residues" evidence="9">
    <location>
        <begin position="281"/>
        <end position="297"/>
    </location>
</feature>
<evidence type="ECO:0000256" key="1">
    <source>
        <dbReference type="ARBA" id="ARBA00004586"/>
    </source>
</evidence>
<dbReference type="GO" id="GO:0008289">
    <property type="term" value="F:lipid binding"/>
    <property type="evidence" value="ECO:0007669"/>
    <property type="project" value="UniProtKB-KW"/>
</dbReference>
<feature type="domain" description="SMP-LTD" evidence="10">
    <location>
        <begin position="147"/>
        <end position="435"/>
    </location>
</feature>
<evidence type="ECO:0000256" key="6">
    <source>
        <dbReference type="ARBA" id="ARBA00023055"/>
    </source>
</evidence>
<reference key="1">
    <citation type="journal article" date="2007" name="Nature">
        <title>The medaka draft genome and insights into vertebrate genome evolution.</title>
        <authorList>
            <person name="Kasahara M."/>
            <person name="Naruse K."/>
            <person name="Sasaki S."/>
            <person name="Nakatani Y."/>
            <person name="Qu W."/>
            <person name="Ahsan B."/>
            <person name="Yamada T."/>
            <person name="Nagayasu Y."/>
            <person name="Doi K."/>
            <person name="Kasai Y."/>
            <person name="Jindo T."/>
            <person name="Kobayashi D."/>
            <person name="Shimada A."/>
            <person name="Toyoda A."/>
            <person name="Kuroki Y."/>
            <person name="Fujiyama A."/>
            <person name="Sasaki T."/>
            <person name="Shimizu A."/>
            <person name="Asakawa S."/>
            <person name="Shimizu N."/>
            <person name="Hashimoto S."/>
            <person name="Yang J."/>
            <person name="Lee Y."/>
            <person name="Matsushima K."/>
            <person name="Sugano S."/>
            <person name="Sakaizumi M."/>
            <person name="Narita T."/>
            <person name="Ohishi K."/>
            <person name="Haga S."/>
            <person name="Ohta F."/>
            <person name="Nomoto H."/>
            <person name="Nogata K."/>
            <person name="Morishita T."/>
            <person name="Endo T."/>
            <person name="Shin-I T."/>
            <person name="Takeda H."/>
            <person name="Morishita S."/>
            <person name="Kohara Y."/>
        </authorList>
    </citation>
    <scope>NUCLEOTIDE SEQUENCE [LARGE SCALE GENOMIC DNA]</scope>
    <source>
        <strain>Hd-rR</strain>
    </source>
</reference>
<feature type="compositionally biased region" description="Polar residues" evidence="9">
    <location>
        <begin position="302"/>
        <end position="312"/>
    </location>
</feature>
<evidence type="ECO:0000313" key="12">
    <source>
        <dbReference type="Proteomes" id="UP000265200"/>
    </source>
</evidence>
<reference evidence="11 12" key="2">
    <citation type="submission" date="2017-04" db="EMBL/GenBank/DDBJ databases">
        <title>CpG methylation of centromeres and impact of large insertions on vertebrate speciation.</title>
        <authorList>
            <person name="Ichikawa K."/>
            <person name="Yoshimura J."/>
            <person name="Morishita S."/>
        </authorList>
    </citation>
    <scope>NUCLEOTIDE SEQUENCE</scope>
    <source>
        <strain evidence="11 12">HSOK</strain>
    </source>
</reference>
<keyword evidence="8" id="KW-0472">Membrane</keyword>
<dbReference type="InterPro" id="IPR031468">
    <property type="entry name" value="SMP_LBD"/>
</dbReference>
<feature type="region of interest" description="Disordered" evidence="9">
    <location>
        <begin position="443"/>
        <end position="469"/>
    </location>
</feature>
<keyword evidence="6" id="KW-0445">Lipid transport</keyword>
<sequence>MQDPLSMLSKIMGDEKEEEKAEKHTIPSQSSPVTLYLFGRTGREKEEWFQHLLLASKAGAVSSNEENTGKLLYYNLNFICHLETPNSGEAFKENAEDLNDLSVKSRTMLDYTTYMTQLIGSKRCSPALSPCQSDKGSPSICKKVKTRSFKSQPTWVNCLVGRIFWDFLGEKYWTDQVAHKIQKKLSKIKLPYFMNELTLADLDMGTCLPQVLHTSKPALDRRGLWLELEVMYTGCLQMTLETKMNLSKLGKEEEDETHSVSEISLGKEGKGEARLCVLADSDEESSSAGSSDEEEFPAFELQGSQGEKSSGTAADGTGRKILKFVDKIAKSKYFQKATENEYIRKKIAEVSNMPLMLSVEVLELSGTLAVNIPPPPTDRIWYSFRVPPRLDLHVRPMLGEREVTFTHVTEWIERKLQCEFQKVFVMPNMDDLYLPLMTSGLENTPASHQSSGHSSSYQSSVESQEYLTE</sequence>
<reference evidence="11" key="4">
    <citation type="submission" date="2025-09" db="UniProtKB">
        <authorList>
            <consortium name="Ensembl"/>
        </authorList>
    </citation>
    <scope>IDENTIFICATION</scope>
    <source>
        <strain evidence="11">HSOK</strain>
    </source>
</reference>
<dbReference type="GO" id="GO:0005789">
    <property type="term" value="C:endoplasmic reticulum membrane"/>
    <property type="evidence" value="ECO:0007669"/>
    <property type="project" value="UniProtKB-SubCell"/>
</dbReference>
<keyword evidence="2" id="KW-0813">Transport</keyword>
<accession>A0A3P9HET8</accession>
<reference evidence="11" key="3">
    <citation type="submission" date="2025-08" db="UniProtKB">
        <authorList>
            <consortium name="Ensembl"/>
        </authorList>
    </citation>
    <scope>IDENTIFICATION</scope>
    <source>
        <strain evidence="11">HSOK</strain>
    </source>
</reference>
<evidence type="ECO:0000256" key="3">
    <source>
        <dbReference type="ARBA" id="ARBA00022692"/>
    </source>
</evidence>
<organism evidence="11 12">
    <name type="scientific">Oryzias latipes</name>
    <name type="common">Japanese rice fish</name>
    <name type="synonym">Japanese killifish</name>
    <dbReference type="NCBI Taxonomy" id="8090"/>
    <lineage>
        <taxon>Eukaryota</taxon>
        <taxon>Metazoa</taxon>
        <taxon>Chordata</taxon>
        <taxon>Craniata</taxon>
        <taxon>Vertebrata</taxon>
        <taxon>Euteleostomi</taxon>
        <taxon>Actinopterygii</taxon>
        <taxon>Neopterygii</taxon>
        <taxon>Teleostei</taxon>
        <taxon>Neoteleostei</taxon>
        <taxon>Acanthomorphata</taxon>
        <taxon>Ovalentaria</taxon>
        <taxon>Atherinomorphae</taxon>
        <taxon>Beloniformes</taxon>
        <taxon>Adrianichthyidae</taxon>
        <taxon>Oryziinae</taxon>
        <taxon>Oryzias</taxon>
    </lineage>
</organism>
<evidence type="ECO:0000256" key="5">
    <source>
        <dbReference type="ARBA" id="ARBA00022989"/>
    </source>
</evidence>
<dbReference type="PANTHER" id="PTHR13466">
    <property type="entry name" value="TEX2 PROTEIN-RELATED"/>
    <property type="match status" value="1"/>
</dbReference>
<feature type="region of interest" description="Disordered" evidence="9">
    <location>
        <begin position="281"/>
        <end position="314"/>
    </location>
</feature>
<feature type="compositionally biased region" description="Low complexity" evidence="9">
    <location>
        <begin position="447"/>
        <end position="469"/>
    </location>
</feature>
<evidence type="ECO:0000256" key="7">
    <source>
        <dbReference type="ARBA" id="ARBA00023121"/>
    </source>
</evidence>
<dbReference type="AlphaFoldDB" id="A0A3P9HET8"/>
<evidence type="ECO:0000256" key="8">
    <source>
        <dbReference type="ARBA" id="ARBA00023136"/>
    </source>
</evidence>
<dbReference type="CDD" id="cd21675">
    <property type="entry name" value="SMP_TEX2"/>
    <property type="match status" value="1"/>
</dbReference>